<accession>A0A5S6R660</accession>
<reference evidence="3" key="1">
    <citation type="submission" date="2019-12" db="UniProtKB">
        <authorList>
            <consortium name="WormBaseParasite"/>
        </authorList>
    </citation>
    <scope>IDENTIFICATION</scope>
</reference>
<keyword evidence="1" id="KW-0732">Signal</keyword>
<feature type="signal peptide" evidence="1">
    <location>
        <begin position="1"/>
        <end position="19"/>
    </location>
</feature>
<protein>
    <submittedName>
        <fullName evidence="3">Uncharacterized protein</fullName>
    </submittedName>
</protein>
<name>A0A5S6R660_TRIMR</name>
<evidence type="ECO:0000313" key="3">
    <source>
        <dbReference type="WBParaSite" id="TMUE_3000014737.1"/>
    </source>
</evidence>
<dbReference type="Proteomes" id="UP000046395">
    <property type="component" value="Unassembled WGS sequence"/>
</dbReference>
<sequence length="106" mass="12106">MKVPLVFLVIASVMDVTYGMSIIDKFTGRDQEKARHEYEKMKEEITQKHPELYSSFTTLEQQCNGQCISKGQKLIFPQSNYESCTAHCKAENAIKLLLDTIRSKAT</sequence>
<evidence type="ECO:0000256" key="1">
    <source>
        <dbReference type="SAM" id="SignalP"/>
    </source>
</evidence>
<evidence type="ECO:0000313" key="2">
    <source>
        <dbReference type="Proteomes" id="UP000046395"/>
    </source>
</evidence>
<feature type="chain" id="PRO_5024409133" evidence="1">
    <location>
        <begin position="20"/>
        <end position="106"/>
    </location>
</feature>
<keyword evidence="2" id="KW-1185">Reference proteome</keyword>
<dbReference type="AlphaFoldDB" id="A0A5S6R660"/>
<organism evidence="2 3">
    <name type="scientific">Trichuris muris</name>
    <name type="common">Mouse whipworm</name>
    <dbReference type="NCBI Taxonomy" id="70415"/>
    <lineage>
        <taxon>Eukaryota</taxon>
        <taxon>Metazoa</taxon>
        <taxon>Ecdysozoa</taxon>
        <taxon>Nematoda</taxon>
        <taxon>Enoplea</taxon>
        <taxon>Dorylaimia</taxon>
        <taxon>Trichinellida</taxon>
        <taxon>Trichuridae</taxon>
        <taxon>Trichuris</taxon>
    </lineage>
</organism>
<proteinExistence type="predicted"/>
<dbReference type="WBParaSite" id="TMUE_3000014737.1">
    <property type="protein sequence ID" value="TMUE_3000014737.1"/>
    <property type="gene ID" value="WBGene00290517"/>
</dbReference>